<protein>
    <submittedName>
        <fullName evidence="1">Uncharacterized protein</fullName>
    </submittedName>
</protein>
<proteinExistence type="predicted"/>
<dbReference type="Proteomes" id="UP000183983">
    <property type="component" value="Unassembled WGS sequence"/>
</dbReference>
<organism evidence="1 2">
    <name type="scientific">Pseudomonas asturiensis</name>
    <dbReference type="NCBI Taxonomy" id="1190415"/>
    <lineage>
        <taxon>Bacteria</taxon>
        <taxon>Pseudomonadati</taxon>
        <taxon>Pseudomonadota</taxon>
        <taxon>Gammaproteobacteria</taxon>
        <taxon>Pseudomonadales</taxon>
        <taxon>Pseudomonadaceae</taxon>
        <taxon>Pseudomonas</taxon>
    </lineage>
</organism>
<sequence length="62" mass="6918">MNFERAMGKFYLYGYTDKGMPWLANPRANATIKGTAAAFRTTHGRIHAEKREGPTIVGCPMN</sequence>
<dbReference type="AlphaFoldDB" id="A0A1M7KTB8"/>
<dbReference type="EMBL" id="FRDA01000002">
    <property type="protein sequence ID" value="SHM68607.1"/>
    <property type="molecule type" value="Genomic_DNA"/>
</dbReference>
<evidence type="ECO:0000313" key="2">
    <source>
        <dbReference type="Proteomes" id="UP000183983"/>
    </source>
</evidence>
<name>A0A1M7KTB8_9PSED</name>
<accession>A0A1M7KTB8</accession>
<reference evidence="1 2" key="1">
    <citation type="submission" date="2016-11" db="EMBL/GenBank/DDBJ databases">
        <authorList>
            <person name="Jaros S."/>
            <person name="Januszkiewicz K."/>
            <person name="Wedrychowicz H."/>
        </authorList>
    </citation>
    <scope>NUCLEOTIDE SEQUENCE [LARGE SCALE GENOMIC DNA]</scope>
    <source>
        <strain evidence="1 2">LMG 26898</strain>
    </source>
</reference>
<gene>
    <name evidence="1" type="ORF">SAMN05216593_102367</name>
</gene>
<dbReference type="STRING" id="1190415.SAMN05216593_102367"/>
<evidence type="ECO:0000313" key="1">
    <source>
        <dbReference type="EMBL" id="SHM68607.1"/>
    </source>
</evidence>